<keyword evidence="2" id="KW-0233">DNA recombination</keyword>
<dbReference type="GO" id="GO:0006310">
    <property type="term" value="P:DNA recombination"/>
    <property type="evidence" value="ECO:0007669"/>
    <property type="project" value="UniProtKB-KW"/>
</dbReference>
<evidence type="ECO:0000256" key="1">
    <source>
        <dbReference type="ARBA" id="ARBA00023125"/>
    </source>
</evidence>
<sequence>MTTKKNTRRAHGDGSIYRDAKKGRWIAQVNVGYDGRTGRMIKRTKTCRTQQEARAALTELSIKYANPGALTADHLTVKNWLTSWFDLYSRPQIREDTAASYLHMLNFAIDAIGAMPLGEVTPFALQLIINRQMQNHYRTAQYFRTVMRMAFNRAVKLKLIPDNPAADLELPKRQPKKPFVRPTREDREALLAAESPYYCWRYLLLTEFFTGLRRGELLGLHWADIDLAGGRLRVRHALANGIKKVGEDAPVYMAEPKTATSKRDLFIPAALCQELSRYKAMQAAKRLQAERWEHPDLVFTGENGKYINPAKFSSDFCNIRRKLGIKTTFHMLRHDMASRMKASGQFDFKDIQEQLGHSTIQITMDIYTHIDEEAKAAVSHWLDGDAENIVSLGQEKPKRKIR</sequence>
<feature type="domain" description="Tyr recombinase" evidence="4">
    <location>
        <begin position="177"/>
        <end position="380"/>
    </location>
</feature>
<reference evidence="6 7" key="1">
    <citation type="submission" date="2016-10" db="EMBL/GenBank/DDBJ databases">
        <authorList>
            <person name="de Groot N.N."/>
        </authorList>
    </citation>
    <scope>NUCLEOTIDE SEQUENCE [LARGE SCALE GENOMIC DNA]</scope>
    <source>
        <strain evidence="6 7">L14</strain>
    </source>
</reference>
<evidence type="ECO:0000256" key="2">
    <source>
        <dbReference type="ARBA" id="ARBA00023172"/>
    </source>
</evidence>
<dbReference type="PROSITE" id="PS51898">
    <property type="entry name" value="TYR_RECOMBINASE"/>
    <property type="match status" value="1"/>
</dbReference>
<dbReference type="PANTHER" id="PTHR30349:SF91">
    <property type="entry name" value="INTA PROTEIN"/>
    <property type="match status" value="1"/>
</dbReference>
<evidence type="ECO:0000259" key="5">
    <source>
        <dbReference type="PROSITE" id="PS51900"/>
    </source>
</evidence>
<evidence type="ECO:0000313" key="6">
    <source>
        <dbReference type="EMBL" id="SFB13144.1"/>
    </source>
</evidence>
<dbReference type="GO" id="GO:0003677">
    <property type="term" value="F:DNA binding"/>
    <property type="evidence" value="ECO:0007669"/>
    <property type="project" value="UniProtKB-UniRule"/>
</dbReference>
<dbReference type="GO" id="GO:0015074">
    <property type="term" value="P:DNA integration"/>
    <property type="evidence" value="ECO:0007669"/>
    <property type="project" value="InterPro"/>
</dbReference>
<dbReference type="InterPro" id="IPR053876">
    <property type="entry name" value="Phage_int_M"/>
</dbReference>
<dbReference type="Gene3D" id="1.10.150.130">
    <property type="match status" value="1"/>
</dbReference>
<dbReference type="PANTHER" id="PTHR30349">
    <property type="entry name" value="PHAGE INTEGRASE-RELATED"/>
    <property type="match status" value="1"/>
</dbReference>
<dbReference type="InterPro" id="IPR044068">
    <property type="entry name" value="CB"/>
</dbReference>
<dbReference type="PROSITE" id="PS51900">
    <property type="entry name" value="CB"/>
    <property type="match status" value="1"/>
</dbReference>
<dbReference type="SUPFAM" id="SSF56349">
    <property type="entry name" value="DNA breaking-rejoining enzymes"/>
    <property type="match status" value="1"/>
</dbReference>
<dbReference type="InterPro" id="IPR010998">
    <property type="entry name" value="Integrase_recombinase_N"/>
</dbReference>
<dbReference type="Gene3D" id="1.10.443.10">
    <property type="entry name" value="Intergrase catalytic core"/>
    <property type="match status" value="1"/>
</dbReference>
<dbReference type="InterPro" id="IPR050090">
    <property type="entry name" value="Tyrosine_recombinase_XerCD"/>
</dbReference>
<dbReference type="CDD" id="cd01189">
    <property type="entry name" value="INT_ICEBs1_C_like"/>
    <property type="match status" value="1"/>
</dbReference>
<evidence type="ECO:0000313" key="7">
    <source>
        <dbReference type="Proteomes" id="UP000183843"/>
    </source>
</evidence>
<protein>
    <submittedName>
        <fullName evidence="6">Site-specific recombinase XerD</fullName>
    </submittedName>
</protein>
<accession>A0A1I0YIH7</accession>
<evidence type="ECO:0000259" key="4">
    <source>
        <dbReference type="PROSITE" id="PS51898"/>
    </source>
</evidence>
<organism evidence="6 7">
    <name type="scientific">Selenomonas ruminantium</name>
    <dbReference type="NCBI Taxonomy" id="971"/>
    <lineage>
        <taxon>Bacteria</taxon>
        <taxon>Bacillati</taxon>
        <taxon>Bacillota</taxon>
        <taxon>Negativicutes</taxon>
        <taxon>Selenomonadales</taxon>
        <taxon>Selenomonadaceae</taxon>
        <taxon>Selenomonas</taxon>
    </lineage>
</organism>
<proteinExistence type="predicted"/>
<dbReference type="Proteomes" id="UP000183843">
    <property type="component" value="Unassembled WGS sequence"/>
</dbReference>
<dbReference type="EMBL" id="FOJX01000014">
    <property type="protein sequence ID" value="SFB13144.1"/>
    <property type="molecule type" value="Genomic_DNA"/>
</dbReference>
<evidence type="ECO:0000256" key="3">
    <source>
        <dbReference type="PROSITE-ProRule" id="PRU01248"/>
    </source>
</evidence>
<dbReference type="Pfam" id="PF22022">
    <property type="entry name" value="Phage_int_M"/>
    <property type="match status" value="1"/>
</dbReference>
<keyword evidence="1 3" id="KW-0238">DNA-binding</keyword>
<dbReference type="InterPro" id="IPR011010">
    <property type="entry name" value="DNA_brk_join_enz"/>
</dbReference>
<dbReference type="RefSeq" id="WP_074817195.1">
    <property type="nucleotide sequence ID" value="NZ_FOJX01000014.1"/>
</dbReference>
<dbReference type="InterPro" id="IPR013762">
    <property type="entry name" value="Integrase-like_cat_sf"/>
</dbReference>
<dbReference type="InterPro" id="IPR002104">
    <property type="entry name" value="Integrase_catalytic"/>
</dbReference>
<dbReference type="Pfam" id="PF00589">
    <property type="entry name" value="Phage_integrase"/>
    <property type="match status" value="1"/>
</dbReference>
<feature type="domain" description="Core-binding (CB)" evidence="5">
    <location>
        <begin position="75"/>
        <end position="155"/>
    </location>
</feature>
<gene>
    <name evidence="6" type="ORF">SAMN05216587_11442</name>
</gene>
<name>A0A1I0YIH7_SELRU</name>
<dbReference type="AlphaFoldDB" id="A0A1I0YIH7"/>